<evidence type="ECO:0000256" key="8">
    <source>
        <dbReference type="ARBA" id="ARBA00022692"/>
    </source>
</evidence>
<keyword evidence="11" id="KW-0067">ATP-binding</keyword>
<evidence type="ECO:0000259" key="21">
    <source>
        <dbReference type="Pfam" id="PF13807"/>
    </source>
</evidence>
<comment type="catalytic activity">
    <reaction evidence="15">
        <text>L-tyrosyl-[protein] + ATP = O-phospho-L-tyrosyl-[protein] + ADP + H(+)</text>
        <dbReference type="Rhea" id="RHEA:10596"/>
        <dbReference type="Rhea" id="RHEA-COMP:10136"/>
        <dbReference type="Rhea" id="RHEA-COMP:20101"/>
        <dbReference type="ChEBI" id="CHEBI:15378"/>
        <dbReference type="ChEBI" id="CHEBI:30616"/>
        <dbReference type="ChEBI" id="CHEBI:46858"/>
        <dbReference type="ChEBI" id="CHEBI:61978"/>
        <dbReference type="ChEBI" id="CHEBI:456216"/>
        <dbReference type="EC" id="2.7.10.2"/>
    </reaction>
</comment>
<dbReference type="InterPro" id="IPR027417">
    <property type="entry name" value="P-loop_NTPase"/>
</dbReference>
<evidence type="ECO:0000256" key="7">
    <source>
        <dbReference type="ARBA" id="ARBA00022679"/>
    </source>
</evidence>
<feature type="domain" description="Polysaccharide chain length determinant N-terminal" evidence="19">
    <location>
        <begin position="24"/>
        <end position="115"/>
    </location>
</feature>
<protein>
    <recommendedName>
        <fullName evidence="4">non-specific protein-tyrosine kinase</fullName>
        <ecNumber evidence="4">2.7.10.2</ecNumber>
    </recommendedName>
</protein>
<evidence type="ECO:0000259" key="19">
    <source>
        <dbReference type="Pfam" id="PF02706"/>
    </source>
</evidence>
<dbReference type="NCBIfam" id="TIGR01005">
    <property type="entry name" value="eps_transp_fam"/>
    <property type="match status" value="1"/>
</dbReference>
<keyword evidence="12 18" id="KW-1133">Transmembrane helix</keyword>
<keyword evidence="23" id="KW-1185">Reference proteome</keyword>
<dbReference type="GO" id="GO:0005886">
    <property type="term" value="C:plasma membrane"/>
    <property type="evidence" value="ECO:0007669"/>
    <property type="project" value="UniProtKB-SubCell"/>
</dbReference>
<evidence type="ECO:0000313" key="23">
    <source>
        <dbReference type="Proteomes" id="UP000323258"/>
    </source>
</evidence>
<dbReference type="RefSeq" id="WP_148916133.1">
    <property type="nucleotide sequence ID" value="NZ_VSZS01000066.1"/>
</dbReference>
<dbReference type="EC" id="2.7.10.2" evidence="4"/>
<dbReference type="Pfam" id="PF13807">
    <property type="entry name" value="GNVR"/>
    <property type="match status" value="1"/>
</dbReference>
<dbReference type="Gene3D" id="3.40.50.300">
    <property type="entry name" value="P-loop containing nucleotide triphosphate hydrolases"/>
    <property type="match status" value="1"/>
</dbReference>
<feature type="domain" description="Tyrosine-protein kinase G-rich" evidence="21">
    <location>
        <begin position="421"/>
        <end position="493"/>
    </location>
</feature>
<feature type="coiled-coil region" evidence="16">
    <location>
        <begin position="248"/>
        <end position="304"/>
    </location>
</feature>
<evidence type="ECO:0000256" key="5">
    <source>
        <dbReference type="ARBA" id="ARBA00022475"/>
    </source>
</evidence>
<dbReference type="Proteomes" id="UP000323258">
    <property type="component" value="Unassembled WGS sequence"/>
</dbReference>
<dbReference type="InterPro" id="IPR005702">
    <property type="entry name" value="Wzc-like_C"/>
</dbReference>
<keyword evidence="8 18" id="KW-0812">Transmembrane</keyword>
<evidence type="ECO:0000256" key="16">
    <source>
        <dbReference type="SAM" id="Coils"/>
    </source>
</evidence>
<evidence type="ECO:0000256" key="4">
    <source>
        <dbReference type="ARBA" id="ARBA00011903"/>
    </source>
</evidence>
<dbReference type="CDD" id="cd05387">
    <property type="entry name" value="BY-kinase"/>
    <property type="match status" value="1"/>
</dbReference>
<evidence type="ECO:0000256" key="9">
    <source>
        <dbReference type="ARBA" id="ARBA00022741"/>
    </source>
</evidence>
<keyword evidence="14" id="KW-0829">Tyrosine-protein kinase</keyword>
<evidence type="ECO:0000256" key="10">
    <source>
        <dbReference type="ARBA" id="ARBA00022777"/>
    </source>
</evidence>
<comment type="subcellular location">
    <subcellularLocation>
        <location evidence="1">Cell inner membrane</location>
        <topology evidence="1">Multi-pass membrane protein</topology>
    </subcellularLocation>
</comment>
<dbReference type="InterPro" id="IPR050445">
    <property type="entry name" value="Bact_polysacc_biosynth/exp"/>
</dbReference>
<dbReference type="OrthoDB" id="230260at2"/>
<dbReference type="GO" id="GO:0004715">
    <property type="term" value="F:non-membrane spanning protein tyrosine kinase activity"/>
    <property type="evidence" value="ECO:0007669"/>
    <property type="project" value="UniProtKB-EC"/>
</dbReference>
<feature type="domain" description="AAA" evidence="20">
    <location>
        <begin position="593"/>
        <end position="716"/>
    </location>
</feature>
<dbReference type="InterPro" id="IPR005700">
    <property type="entry name" value="EPS_ExoP-like"/>
</dbReference>
<dbReference type="InterPro" id="IPR032807">
    <property type="entry name" value="GNVR"/>
</dbReference>
<dbReference type="InterPro" id="IPR003856">
    <property type="entry name" value="LPS_length_determ_N"/>
</dbReference>
<reference evidence="22 23" key="1">
    <citation type="submission" date="2019-08" db="EMBL/GenBank/DDBJ databases">
        <authorList>
            <person name="Seo Y.L."/>
        </authorList>
    </citation>
    <scope>NUCLEOTIDE SEQUENCE [LARGE SCALE GENOMIC DNA]</scope>
    <source>
        <strain evidence="22 23">MaA-C15</strain>
    </source>
</reference>
<evidence type="ECO:0000256" key="3">
    <source>
        <dbReference type="ARBA" id="ARBA00008883"/>
    </source>
</evidence>
<evidence type="ECO:0000256" key="14">
    <source>
        <dbReference type="ARBA" id="ARBA00023137"/>
    </source>
</evidence>
<evidence type="ECO:0000256" key="18">
    <source>
        <dbReference type="SAM" id="Phobius"/>
    </source>
</evidence>
<organism evidence="22 23">
    <name type="scientific">Neoaquamicrobium microcysteis</name>
    <dbReference type="NCBI Taxonomy" id="2682781"/>
    <lineage>
        <taxon>Bacteria</taxon>
        <taxon>Pseudomonadati</taxon>
        <taxon>Pseudomonadota</taxon>
        <taxon>Alphaproteobacteria</taxon>
        <taxon>Hyphomicrobiales</taxon>
        <taxon>Phyllobacteriaceae</taxon>
        <taxon>Neoaquamicrobium</taxon>
    </lineage>
</organism>
<evidence type="ECO:0000256" key="2">
    <source>
        <dbReference type="ARBA" id="ARBA00007316"/>
    </source>
</evidence>
<dbReference type="Pfam" id="PF02706">
    <property type="entry name" value="Wzz"/>
    <property type="match status" value="1"/>
</dbReference>
<feature type="coiled-coil region" evidence="16">
    <location>
        <begin position="416"/>
        <end position="443"/>
    </location>
</feature>
<keyword evidence="10 22" id="KW-0418">Kinase</keyword>
<dbReference type="GO" id="GO:0005524">
    <property type="term" value="F:ATP binding"/>
    <property type="evidence" value="ECO:0007669"/>
    <property type="project" value="UniProtKB-KW"/>
</dbReference>
<keyword evidence="16" id="KW-0175">Coiled coil</keyword>
<evidence type="ECO:0000259" key="20">
    <source>
        <dbReference type="Pfam" id="PF13614"/>
    </source>
</evidence>
<evidence type="ECO:0000256" key="15">
    <source>
        <dbReference type="ARBA" id="ARBA00051245"/>
    </source>
</evidence>
<keyword evidence="6" id="KW-0997">Cell inner membrane</keyword>
<gene>
    <name evidence="22" type="ORF">FY036_17955</name>
</gene>
<feature type="transmembrane region" description="Helical" evidence="18">
    <location>
        <begin position="40"/>
        <end position="58"/>
    </location>
</feature>
<evidence type="ECO:0000256" key="17">
    <source>
        <dbReference type="SAM" id="MobiDB-lite"/>
    </source>
</evidence>
<dbReference type="EMBL" id="VSZS01000066">
    <property type="protein sequence ID" value="TYR30597.1"/>
    <property type="molecule type" value="Genomic_DNA"/>
</dbReference>
<evidence type="ECO:0000256" key="11">
    <source>
        <dbReference type="ARBA" id="ARBA00022840"/>
    </source>
</evidence>
<evidence type="ECO:0000256" key="12">
    <source>
        <dbReference type="ARBA" id="ARBA00022989"/>
    </source>
</evidence>
<comment type="similarity">
    <text evidence="3">Belongs to the etk/wzc family.</text>
</comment>
<keyword evidence="13 18" id="KW-0472">Membrane</keyword>
<evidence type="ECO:0000313" key="22">
    <source>
        <dbReference type="EMBL" id="TYR30597.1"/>
    </source>
</evidence>
<proteinExistence type="inferred from homology"/>
<feature type="region of interest" description="Disordered" evidence="17">
    <location>
        <begin position="1"/>
        <end position="20"/>
    </location>
</feature>
<comment type="similarity">
    <text evidence="2">Belongs to the CpsD/CapB family.</text>
</comment>
<name>A0A5D4GQF8_9HYPH</name>
<comment type="caution">
    <text evidence="22">The sequence shown here is derived from an EMBL/GenBank/DDBJ whole genome shotgun (WGS) entry which is preliminary data.</text>
</comment>
<accession>A0A5D4GQF8</accession>
<dbReference type="SUPFAM" id="SSF52540">
    <property type="entry name" value="P-loop containing nucleoside triphosphate hydrolases"/>
    <property type="match status" value="1"/>
</dbReference>
<keyword evidence="5" id="KW-1003">Cell membrane</keyword>
<feature type="region of interest" description="Disordered" evidence="17">
    <location>
        <begin position="795"/>
        <end position="815"/>
    </location>
</feature>
<evidence type="ECO:0000256" key="1">
    <source>
        <dbReference type="ARBA" id="ARBA00004429"/>
    </source>
</evidence>
<dbReference type="PANTHER" id="PTHR32309">
    <property type="entry name" value="TYROSINE-PROTEIN KINASE"/>
    <property type="match status" value="1"/>
</dbReference>
<dbReference type="PANTHER" id="PTHR32309:SF13">
    <property type="entry name" value="FERRIC ENTEROBACTIN TRANSPORT PROTEIN FEPE"/>
    <property type="match status" value="1"/>
</dbReference>
<keyword evidence="9" id="KW-0547">Nucleotide-binding</keyword>
<evidence type="ECO:0000256" key="6">
    <source>
        <dbReference type="ARBA" id="ARBA00022519"/>
    </source>
</evidence>
<sequence>MTYPTFPLDNRMNPKQPESGGNEFIDVENLLRMALRQTKVVAVSAVIALLLGIVYLQTTPPTYVATSRILVDENLSKVIDEVSPIASSMQTEAAMLSQIEVLRSARLAAVVADKLNLHRNEDFMSPPTSLVQRTIGQVRMSLSYMLSLVRPADPATQARRQEFEELDEATRDALMSSSRRRAAVGRLQANLLAQRVGRSLVIVIGFQSHDPNLAAAITRAYAEAYLGDQLNASFEATEQAAVWLEGRLTELRESSQAAALEVERYRAENGLAETQGQLVSEQQLSELSAQLISAQADAARALARFEQFEVMTSAASSPDISQMVAPVGVEVGPAFGELRTRHQNLSRRKADIEANFGAEHPQAVALGREIAQITRLMVEEIAQITESYRNEYRVALARERTLRQSVADATGRSAQANQSQVRLRELEQQATALRALYQSFLDRYEQTTQQQSFPVAKVRVISEATPPGGASSPRSIMVLGLSLVLGLMMGGALGALNEFNERFFRVGKDVSEGLGFRFLGYLPLLSAHGAKHGKKRGKDGRTYLAGDEPLALAATDHRRRMRVSVDAPLSMFAETFRSAKIACDVVLQANSSKVIGMISVLPGEGKSTVAANLAELLAASGARTLLIDGDLRNPGLTRHLGIQVQTGVIDAVVNPDNWRSAIKYNRQTGLAILPGLVRGRFSHTSEALSSAGMRRLIEDARTSFDYVIVDLPPVGPVVDAKAFSPLVDGFIAVVEWGKTPRAIVHSAIRNEPLIASKVLGVVLNKVRLDKLPRYGSFGGSEQFIKRYSSYYLDDPEQQASSGKAQARAKTETERA</sequence>
<keyword evidence="7 22" id="KW-0808">Transferase</keyword>
<dbReference type="InterPro" id="IPR025669">
    <property type="entry name" value="AAA_dom"/>
</dbReference>
<dbReference type="AlphaFoldDB" id="A0A5D4GQF8"/>
<dbReference type="NCBIfam" id="TIGR01007">
    <property type="entry name" value="eps_fam"/>
    <property type="match status" value="1"/>
</dbReference>
<dbReference type="Pfam" id="PF13614">
    <property type="entry name" value="AAA_31"/>
    <property type="match status" value="1"/>
</dbReference>
<evidence type="ECO:0000256" key="13">
    <source>
        <dbReference type="ARBA" id="ARBA00023136"/>
    </source>
</evidence>
<reference evidence="22 23" key="2">
    <citation type="submission" date="2019-09" db="EMBL/GenBank/DDBJ databases">
        <title>Mesorhizobium sp. MaA-C15 isolated from Microcystis aeruginosa.</title>
        <authorList>
            <person name="Jeong S.E."/>
            <person name="Jin H.M."/>
            <person name="Jeon C.O."/>
        </authorList>
    </citation>
    <scope>NUCLEOTIDE SEQUENCE [LARGE SCALE GENOMIC DNA]</scope>
    <source>
        <strain evidence="22 23">MaA-C15</strain>
    </source>
</reference>